<keyword evidence="2 5" id="KW-0689">Ribosomal protein</keyword>
<evidence type="ECO:0000256" key="3">
    <source>
        <dbReference type="ARBA" id="ARBA00023274"/>
    </source>
</evidence>
<dbReference type="InterPro" id="IPR001705">
    <property type="entry name" value="Ribosomal_bL33"/>
</dbReference>
<evidence type="ECO:0000313" key="6">
    <source>
        <dbReference type="EMBL" id="MDE5415743.1"/>
    </source>
</evidence>
<sequence length="49" mass="5804">MRKKAVLACSECKSRNYTTDKNMQNQAVRIEMKKFCKICKTHTLHQETK</sequence>
<keyword evidence="3 5" id="KW-0687">Ribonucleoprotein</keyword>
<accession>A0ABT5VJW6</accession>
<dbReference type="RefSeq" id="WP_275120344.1">
    <property type="nucleotide sequence ID" value="NZ_JAOTPO010000020.1"/>
</dbReference>
<dbReference type="PANTHER" id="PTHR43168">
    <property type="entry name" value="50S RIBOSOMAL PROTEIN L33, CHLOROPLASTIC"/>
    <property type="match status" value="1"/>
</dbReference>
<dbReference type="GO" id="GO:0005840">
    <property type="term" value="C:ribosome"/>
    <property type="evidence" value="ECO:0007669"/>
    <property type="project" value="UniProtKB-KW"/>
</dbReference>
<dbReference type="HAMAP" id="MF_00294">
    <property type="entry name" value="Ribosomal_bL33"/>
    <property type="match status" value="1"/>
</dbReference>
<evidence type="ECO:0000256" key="1">
    <source>
        <dbReference type="ARBA" id="ARBA00007596"/>
    </source>
</evidence>
<protein>
    <recommendedName>
        <fullName evidence="4 5">Large ribosomal subunit protein bL33</fullName>
    </recommendedName>
</protein>
<dbReference type="Proteomes" id="UP001148125">
    <property type="component" value="Unassembled WGS sequence"/>
</dbReference>
<keyword evidence="7" id="KW-1185">Reference proteome</keyword>
<dbReference type="SUPFAM" id="SSF57829">
    <property type="entry name" value="Zn-binding ribosomal proteins"/>
    <property type="match status" value="1"/>
</dbReference>
<dbReference type="Pfam" id="PF00471">
    <property type="entry name" value="Ribosomal_L33"/>
    <property type="match status" value="1"/>
</dbReference>
<gene>
    <name evidence="5 6" type="primary">rpmG</name>
    <name evidence="6" type="ORF">N7Z68_20555</name>
</gene>
<comment type="similarity">
    <text evidence="1 5">Belongs to the bacterial ribosomal protein bL33 family.</text>
</comment>
<name>A0ABT5VJW6_9BACI</name>
<evidence type="ECO:0000256" key="4">
    <source>
        <dbReference type="ARBA" id="ARBA00035176"/>
    </source>
</evidence>
<dbReference type="NCBIfam" id="TIGR01023">
    <property type="entry name" value="rpmG_bact"/>
    <property type="match status" value="1"/>
</dbReference>
<dbReference type="PANTHER" id="PTHR43168:SF5">
    <property type="entry name" value="LARGE RIBOSOMAL SUBUNIT PROTEIN BL33B"/>
    <property type="match status" value="1"/>
</dbReference>
<dbReference type="PROSITE" id="PS00582">
    <property type="entry name" value="RIBOSOMAL_L33"/>
    <property type="match status" value="1"/>
</dbReference>
<comment type="caution">
    <text evidence="6">The sequence shown here is derived from an EMBL/GenBank/DDBJ whole genome shotgun (WGS) entry which is preliminary data.</text>
</comment>
<dbReference type="InterPro" id="IPR018264">
    <property type="entry name" value="Ribosomal_bL33_CS"/>
</dbReference>
<dbReference type="EMBL" id="JAOTPO010000020">
    <property type="protein sequence ID" value="MDE5415743.1"/>
    <property type="molecule type" value="Genomic_DNA"/>
</dbReference>
<dbReference type="InterPro" id="IPR038584">
    <property type="entry name" value="Ribosomal_bL33_sf"/>
</dbReference>
<dbReference type="NCBIfam" id="NF001764">
    <property type="entry name" value="PRK00504.1"/>
    <property type="match status" value="1"/>
</dbReference>
<evidence type="ECO:0000256" key="5">
    <source>
        <dbReference type="HAMAP-Rule" id="MF_00294"/>
    </source>
</evidence>
<evidence type="ECO:0000256" key="2">
    <source>
        <dbReference type="ARBA" id="ARBA00022980"/>
    </source>
</evidence>
<proteinExistence type="inferred from homology"/>
<reference evidence="6" key="1">
    <citation type="submission" date="2024-05" db="EMBL/GenBank/DDBJ databases">
        <title>Alkalihalobacillus sp. strain MEB203 novel alkaliphilic bacterium from Lonar Lake, India.</title>
        <authorList>
            <person name="Joshi A."/>
            <person name="Thite S."/>
            <person name="Mengade P."/>
        </authorList>
    </citation>
    <scope>NUCLEOTIDE SEQUENCE</scope>
    <source>
        <strain evidence="6">MEB 203</strain>
    </source>
</reference>
<dbReference type="NCBIfam" id="NF001860">
    <property type="entry name" value="PRK00595.1"/>
    <property type="match status" value="1"/>
</dbReference>
<evidence type="ECO:0000313" key="7">
    <source>
        <dbReference type="Proteomes" id="UP001148125"/>
    </source>
</evidence>
<dbReference type="Gene3D" id="2.20.28.120">
    <property type="entry name" value="Ribosomal protein L33"/>
    <property type="match status" value="1"/>
</dbReference>
<dbReference type="InterPro" id="IPR011332">
    <property type="entry name" value="Ribosomal_zn-bd"/>
</dbReference>
<organism evidence="6 7">
    <name type="scientific">Alkalihalobacterium chitinilyticum</name>
    <dbReference type="NCBI Taxonomy" id="2980103"/>
    <lineage>
        <taxon>Bacteria</taxon>
        <taxon>Bacillati</taxon>
        <taxon>Bacillota</taxon>
        <taxon>Bacilli</taxon>
        <taxon>Bacillales</taxon>
        <taxon>Bacillaceae</taxon>
        <taxon>Alkalihalobacterium</taxon>
    </lineage>
</organism>